<dbReference type="AlphaFoldDB" id="A0A9P6YDX2"/>
<evidence type="ECO:0000313" key="2">
    <source>
        <dbReference type="EMBL" id="KAG1545517.1"/>
    </source>
</evidence>
<feature type="transmembrane region" description="Helical" evidence="1">
    <location>
        <begin position="107"/>
        <end position="128"/>
    </location>
</feature>
<keyword evidence="1" id="KW-1133">Transmembrane helix</keyword>
<dbReference type="EMBL" id="JAANIT010000662">
    <property type="protein sequence ID" value="KAG1545517.1"/>
    <property type="molecule type" value="Genomic_DNA"/>
</dbReference>
<gene>
    <name evidence="2" type="ORF">G6F51_005423</name>
</gene>
<evidence type="ECO:0000313" key="3">
    <source>
        <dbReference type="Proteomes" id="UP000717996"/>
    </source>
</evidence>
<dbReference type="Proteomes" id="UP000717996">
    <property type="component" value="Unassembled WGS sequence"/>
</dbReference>
<name>A0A9P6YDX2_RHIOR</name>
<proteinExistence type="predicted"/>
<reference evidence="2" key="1">
    <citation type="journal article" date="2020" name="Microb. Genom.">
        <title>Genetic diversity of clinical and environmental Mucorales isolates obtained from an investigation of mucormycosis cases among solid organ transplant recipients.</title>
        <authorList>
            <person name="Nguyen M.H."/>
            <person name="Kaul D."/>
            <person name="Muto C."/>
            <person name="Cheng S.J."/>
            <person name="Richter R.A."/>
            <person name="Bruno V.M."/>
            <person name="Liu G."/>
            <person name="Beyhan S."/>
            <person name="Sundermann A.J."/>
            <person name="Mounaud S."/>
            <person name="Pasculle A.W."/>
            <person name="Nierman W.C."/>
            <person name="Driscoll E."/>
            <person name="Cumbie R."/>
            <person name="Clancy C.J."/>
            <person name="Dupont C.L."/>
        </authorList>
    </citation>
    <scope>NUCLEOTIDE SEQUENCE</scope>
    <source>
        <strain evidence="2">GL16</strain>
    </source>
</reference>
<sequence length="130" mass="15384">MPSHLLLSTHLQWIKHYVLSNVSRHDEIHRLVLINCCLLTLCLLASPRVRLFVSGFYSFFDVFWIKMSPWIPLVMLGHWGFVRYFYDQRNSVAMIPFTLRSSQVPMMMNPLILWIAFFSGLVSPHVLLWF</sequence>
<keyword evidence="1" id="KW-0472">Membrane</keyword>
<evidence type="ECO:0000256" key="1">
    <source>
        <dbReference type="SAM" id="Phobius"/>
    </source>
</evidence>
<comment type="caution">
    <text evidence="2">The sequence shown here is derived from an EMBL/GenBank/DDBJ whole genome shotgun (WGS) entry which is preliminary data.</text>
</comment>
<protein>
    <submittedName>
        <fullName evidence="2">Uncharacterized protein</fullName>
    </submittedName>
</protein>
<keyword evidence="1" id="KW-0812">Transmembrane</keyword>
<feature type="transmembrane region" description="Helical" evidence="1">
    <location>
        <begin position="69"/>
        <end position="86"/>
    </location>
</feature>
<feature type="transmembrane region" description="Helical" evidence="1">
    <location>
        <begin position="31"/>
        <end position="49"/>
    </location>
</feature>
<accession>A0A9P6YDX2</accession>
<organism evidence="2 3">
    <name type="scientific">Rhizopus oryzae</name>
    <name type="common">Mucormycosis agent</name>
    <name type="synonym">Rhizopus arrhizus var. delemar</name>
    <dbReference type="NCBI Taxonomy" id="64495"/>
    <lineage>
        <taxon>Eukaryota</taxon>
        <taxon>Fungi</taxon>
        <taxon>Fungi incertae sedis</taxon>
        <taxon>Mucoromycota</taxon>
        <taxon>Mucoromycotina</taxon>
        <taxon>Mucoromycetes</taxon>
        <taxon>Mucorales</taxon>
        <taxon>Mucorineae</taxon>
        <taxon>Rhizopodaceae</taxon>
        <taxon>Rhizopus</taxon>
    </lineage>
</organism>